<proteinExistence type="predicted"/>
<reference evidence="2 3" key="2">
    <citation type="journal article" date="2013" name="Genome Announc.">
        <title>Genome Sequence of Growth-Improving Paenibacillus mucilaginosus Strain KNP414.</title>
        <authorList>
            <person name="Lu J.J."/>
            <person name="Wang J.F."/>
            <person name="Hu X.F."/>
        </authorList>
    </citation>
    <scope>NUCLEOTIDE SEQUENCE [LARGE SCALE GENOMIC DNA]</scope>
    <source>
        <strain evidence="2 3">KNP414</strain>
    </source>
</reference>
<organism evidence="2 3">
    <name type="scientific">Paenibacillus mucilaginosus (strain KNP414)</name>
    <dbReference type="NCBI Taxonomy" id="1036673"/>
    <lineage>
        <taxon>Bacteria</taxon>
        <taxon>Bacillati</taxon>
        <taxon>Bacillota</taxon>
        <taxon>Bacilli</taxon>
        <taxon>Bacillales</taxon>
        <taxon>Paenibacillaceae</taxon>
        <taxon>Paenibacillus</taxon>
    </lineage>
</organism>
<feature type="region of interest" description="Disordered" evidence="1">
    <location>
        <begin position="1"/>
        <end position="40"/>
    </location>
</feature>
<dbReference type="AlphaFoldDB" id="F8FK55"/>
<dbReference type="HOGENOM" id="CLU_3293498_0_0_9"/>
<protein>
    <submittedName>
        <fullName evidence="2">Uncharacterized protein</fullName>
    </submittedName>
</protein>
<dbReference type="Proteomes" id="UP000006620">
    <property type="component" value="Chromosome"/>
</dbReference>
<dbReference type="KEGG" id="pms:KNP414_05572"/>
<evidence type="ECO:0000313" key="3">
    <source>
        <dbReference type="Proteomes" id="UP000006620"/>
    </source>
</evidence>
<sequence>MLLPASPGYNRDIPAGLPVPQNNDSGTKGSAIHDEGVDEG</sequence>
<name>F8FK55_PAEMK</name>
<feature type="compositionally biased region" description="Basic and acidic residues" evidence="1">
    <location>
        <begin position="31"/>
        <end position="40"/>
    </location>
</feature>
<evidence type="ECO:0000256" key="1">
    <source>
        <dbReference type="SAM" id="MobiDB-lite"/>
    </source>
</evidence>
<reference evidence="3" key="1">
    <citation type="submission" date="2011-06" db="EMBL/GenBank/DDBJ databases">
        <title>Complete genome sequence of Paenibacillus mucilaginosus KNP414.</title>
        <authorList>
            <person name="Wang J."/>
            <person name="Hu S."/>
            <person name="Hu X."/>
            <person name="Zhang B."/>
            <person name="Dong D."/>
            <person name="Zhang S."/>
            <person name="Zhao K."/>
            <person name="Wu D."/>
        </authorList>
    </citation>
    <scope>NUCLEOTIDE SEQUENCE [LARGE SCALE GENOMIC DNA]</scope>
    <source>
        <strain evidence="3">KNP414</strain>
    </source>
</reference>
<evidence type="ECO:0000313" key="2">
    <source>
        <dbReference type="EMBL" id="AEI44096.1"/>
    </source>
</evidence>
<dbReference type="PATRIC" id="fig|1036673.3.peg.5167"/>
<accession>F8FK55</accession>
<dbReference type="EMBL" id="CP002869">
    <property type="protein sequence ID" value="AEI44096.1"/>
    <property type="molecule type" value="Genomic_DNA"/>
</dbReference>
<gene>
    <name evidence="2" type="ordered locus">KNP414_05572</name>
</gene>